<name>A0A5C4TH09_9BACL</name>
<reference evidence="2 3" key="1">
    <citation type="submission" date="2019-05" db="EMBL/GenBank/DDBJ databases">
        <title>We sequenced the genome of Paenibacillus hemerocallicola KCTC 33185 for further insight into its adaptation and study the phylogeny of Paenibacillus.</title>
        <authorList>
            <person name="Narsing Rao M.P."/>
        </authorList>
    </citation>
    <scope>NUCLEOTIDE SEQUENCE [LARGE SCALE GENOMIC DNA]</scope>
    <source>
        <strain evidence="2 3">KCTC 33185</strain>
    </source>
</reference>
<organism evidence="2 3">
    <name type="scientific">Paenibacillus hemerocallicola</name>
    <dbReference type="NCBI Taxonomy" id="1172614"/>
    <lineage>
        <taxon>Bacteria</taxon>
        <taxon>Bacillati</taxon>
        <taxon>Bacillota</taxon>
        <taxon>Bacilli</taxon>
        <taxon>Bacillales</taxon>
        <taxon>Paenibacillaceae</taxon>
        <taxon>Paenibacillus</taxon>
    </lineage>
</organism>
<dbReference type="RefSeq" id="WP_139600663.1">
    <property type="nucleotide sequence ID" value="NZ_VDCQ01000003.1"/>
</dbReference>
<feature type="signal peptide" evidence="1">
    <location>
        <begin position="1"/>
        <end position="22"/>
    </location>
</feature>
<proteinExistence type="predicted"/>
<evidence type="ECO:0008006" key="4">
    <source>
        <dbReference type="Google" id="ProtNLM"/>
    </source>
</evidence>
<feature type="chain" id="PRO_5038510775" description="Lipoprotein" evidence="1">
    <location>
        <begin position="23"/>
        <end position="155"/>
    </location>
</feature>
<protein>
    <recommendedName>
        <fullName evidence="4">Lipoprotein</fullName>
    </recommendedName>
</protein>
<dbReference type="EMBL" id="VDCQ01000003">
    <property type="protein sequence ID" value="TNJ67760.1"/>
    <property type="molecule type" value="Genomic_DNA"/>
</dbReference>
<dbReference type="AlphaFoldDB" id="A0A5C4TH09"/>
<sequence length="155" mass="16920">MTNKRYILIALIALAVTIPATGCAGVAVKESTEDKGSVTIKTDGGKSVTLSSETEIPKGFPTDIPLPVEVGVVSSLKSNDSYTVAIETKLPMDKVVKLYQDYADKANYKEVFKMSEEGFYKYSGSKGNELFAFNFQLDLDNKKTVTGTLVYEKKP</sequence>
<comment type="caution">
    <text evidence="2">The sequence shown here is derived from an EMBL/GenBank/DDBJ whole genome shotgun (WGS) entry which is preliminary data.</text>
</comment>
<evidence type="ECO:0000256" key="1">
    <source>
        <dbReference type="SAM" id="SignalP"/>
    </source>
</evidence>
<accession>A0A5C4TH09</accession>
<evidence type="ECO:0000313" key="2">
    <source>
        <dbReference type="EMBL" id="TNJ67760.1"/>
    </source>
</evidence>
<evidence type="ECO:0000313" key="3">
    <source>
        <dbReference type="Proteomes" id="UP000307943"/>
    </source>
</evidence>
<keyword evidence="1" id="KW-0732">Signal</keyword>
<dbReference type="OrthoDB" id="2603354at2"/>
<dbReference type="Proteomes" id="UP000307943">
    <property type="component" value="Unassembled WGS sequence"/>
</dbReference>
<keyword evidence="3" id="KW-1185">Reference proteome</keyword>
<gene>
    <name evidence="2" type="ORF">FE784_03140</name>
</gene>